<dbReference type="PANTHER" id="PTHR42693:SF53">
    <property type="entry name" value="ENDO-4-O-SULFATASE"/>
    <property type="match status" value="1"/>
</dbReference>
<evidence type="ECO:0000256" key="5">
    <source>
        <dbReference type="SAM" id="SignalP"/>
    </source>
</evidence>
<dbReference type="GO" id="GO:0046872">
    <property type="term" value="F:metal ion binding"/>
    <property type="evidence" value="ECO:0007669"/>
    <property type="project" value="UniProtKB-KW"/>
</dbReference>
<keyword evidence="5" id="KW-0732">Signal</keyword>
<name>A0A517TF47_9PLAN</name>
<dbReference type="OrthoDB" id="9783154at2"/>
<sequence length="471" mass="52850" precursor="true">MRHSASLLCVLLFCVLTSPNISPAAERPHVLVILADDLGYGDLKCYNPDSKIETPHLNQLAAEGMRFTEGHAGGNYCIPSRYALVTGQYPFRSDLKYLEHRLIQEDQPTIATLAKQAGYRTSMVGKWHLGFDGGYEDRNFTKPLPGSPVDCGFETYFGIPASLDIPPYYFIEGRYPVAAPSEHIDASSSPDWNPIQGAFWREGGIAPGYRHEEVLDRFFDRAIKEWEHHAKLRTGKPFFQYLALTAPHTPWLPKEEFRGKSEAGMYGDFAMQVDAGVGRVLDTLERIGLKDNTLVLFSSDNGPVWYEVDRKKYEHSATGELRGMKSDLWEGGHKMPLLARWPKKISAGSICDNTIGFVDLLPTLASLWEEKLPEGSVVDGIDVSSAILGSPTEEVQNRHLVMMRDAVIQYPWKLIRGDGTGGLHRRFADPKPERVPRKTLQLYNLETDPSETTNVAEEYPEKVKALEKLLP</sequence>
<comment type="similarity">
    <text evidence="1">Belongs to the sulfatase family.</text>
</comment>
<dbReference type="KEGG" id="chya:V22_42660"/>
<evidence type="ECO:0000313" key="8">
    <source>
        <dbReference type="Proteomes" id="UP000319976"/>
    </source>
</evidence>
<dbReference type="EC" id="3.1.6.1" evidence="7"/>
<keyword evidence="4" id="KW-0106">Calcium</keyword>
<dbReference type="GO" id="GO:0004065">
    <property type="term" value="F:arylsulfatase activity"/>
    <property type="evidence" value="ECO:0007669"/>
    <property type="project" value="UniProtKB-EC"/>
</dbReference>
<dbReference type="InterPro" id="IPR000917">
    <property type="entry name" value="Sulfatase_N"/>
</dbReference>
<dbReference type="Proteomes" id="UP000319976">
    <property type="component" value="Chromosome"/>
</dbReference>
<feature type="signal peptide" evidence="5">
    <location>
        <begin position="1"/>
        <end position="24"/>
    </location>
</feature>
<dbReference type="Pfam" id="PF00884">
    <property type="entry name" value="Sulfatase"/>
    <property type="match status" value="1"/>
</dbReference>
<organism evidence="7 8">
    <name type="scientific">Calycomorphotria hydatis</name>
    <dbReference type="NCBI Taxonomy" id="2528027"/>
    <lineage>
        <taxon>Bacteria</taxon>
        <taxon>Pseudomonadati</taxon>
        <taxon>Planctomycetota</taxon>
        <taxon>Planctomycetia</taxon>
        <taxon>Planctomycetales</taxon>
        <taxon>Planctomycetaceae</taxon>
        <taxon>Calycomorphotria</taxon>
    </lineage>
</organism>
<evidence type="ECO:0000313" key="7">
    <source>
        <dbReference type="EMBL" id="QDT66994.1"/>
    </source>
</evidence>
<accession>A0A517TF47</accession>
<dbReference type="AlphaFoldDB" id="A0A517TF47"/>
<dbReference type="InterPro" id="IPR017850">
    <property type="entry name" value="Alkaline_phosphatase_core_sf"/>
</dbReference>
<evidence type="ECO:0000259" key="6">
    <source>
        <dbReference type="Pfam" id="PF00884"/>
    </source>
</evidence>
<gene>
    <name evidence="7" type="primary">atsA_43</name>
    <name evidence="7" type="ORF">V22_42660</name>
</gene>
<keyword evidence="2" id="KW-0479">Metal-binding</keyword>
<evidence type="ECO:0000256" key="4">
    <source>
        <dbReference type="ARBA" id="ARBA00022837"/>
    </source>
</evidence>
<dbReference type="CDD" id="cd16143">
    <property type="entry name" value="ARS_like"/>
    <property type="match status" value="1"/>
</dbReference>
<keyword evidence="3 7" id="KW-0378">Hydrolase</keyword>
<evidence type="ECO:0000256" key="2">
    <source>
        <dbReference type="ARBA" id="ARBA00022723"/>
    </source>
</evidence>
<dbReference type="SUPFAM" id="SSF53649">
    <property type="entry name" value="Alkaline phosphatase-like"/>
    <property type="match status" value="1"/>
</dbReference>
<dbReference type="PROSITE" id="PS00149">
    <property type="entry name" value="SULFATASE_2"/>
    <property type="match status" value="1"/>
</dbReference>
<evidence type="ECO:0000256" key="1">
    <source>
        <dbReference type="ARBA" id="ARBA00008779"/>
    </source>
</evidence>
<dbReference type="InterPro" id="IPR050738">
    <property type="entry name" value="Sulfatase"/>
</dbReference>
<dbReference type="Gene3D" id="3.30.1120.10">
    <property type="match status" value="1"/>
</dbReference>
<dbReference type="EMBL" id="CP036316">
    <property type="protein sequence ID" value="QDT66994.1"/>
    <property type="molecule type" value="Genomic_DNA"/>
</dbReference>
<dbReference type="PANTHER" id="PTHR42693">
    <property type="entry name" value="ARYLSULFATASE FAMILY MEMBER"/>
    <property type="match status" value="1"/>
</dbReference>
<evidence type="ECO:0000256" key="3">
    <source>
        <dbReference type="ARBA" id="ARBA00022801"/>
    </source>
</evidence>
<proteinExistence type="inferred from homology"/>
<feature type="domain" description="Sulfatase N-terminal" evidence="6">
    <location>
        <begin position="28"/>
        <end position="367"/>
    </location>
</feature>
<feature type="chain" id="PRO_5021808061" evidence="5">
    <location>
        <begin position="25"/>
        <end position="471"/>
    </location>
</feature>
<reference evidence="7 8" key="1">
    <citation type="submission" date="2019-02" db="EMBL/GenBank/DDBJ databases">
        <title>Deep-cultivation of Planctomycetes and their phenomic and genomic characterization uncovers novel biology.</title>
        <authorList>
            <person name="Wiegand S."/>
            <person name="Jogler M."/>
            <person name="Boedeker C."/>
            <person name="Pinto D."/>
            <person name="Vollmers J."/>
            <person name="Rivas-Marin E."/>
            <person name="Kohn T."/>
            <person name="Peeters S.H."/>
            <person name="Heuer A."/>
            <person name="Rast P."/>
            <person name="Oberbeckmann S."/>
            <person name="Bunk B."/>
            <person name="Jeske O."/>
            <person name="Meyerdierks A."/>
            <person name="Storesund J.E."/>
            <person name="Kallscheuer N."/>
            <person name="Luecker S."/>
            <person name="Lage O.M."/>
            <person name="Pohl T."/>
            <person name="Merkel B.J."/>
            <person name="Hornburger P."/>
            <person name="Mueller R.-W."/>
            <person name="Bruemmer F."/>
            <person name="Labrenz M."/>
            <person name="Spormann A.M."/>
            <person name="Op den Camp H."/>
            <person name="Overmann J."/>
            <person name="Amann R."/>
            <person name="Jetten M.S.M."/>
            <person name="Mascher T."/>
            <person name="Medema M.H."/>
            <person name="Devos D.P."/>
            <person name="Kaster A.-K."/>
            <person name="Ovreas L."/>
            <person name="Rohde M."/>
            <person name="Galperin M.Y."/>
            <person name="Jogler C."/>
        </authorList>
    </citation>
    <scope>NUCLEOTIDE SEQUENCE [LARGE SCALE GENOMIC DNA]</scope>
    <source>
        <strain evidence="7 8">V22</strain>
    </source>
</reference>
<protein>
    <submittedName>
        <fullName evidence="7">Arylsulfatase</fullName>
        <ecNumber evidence="7">3.1.6.1</ecNumber>
    </submittedName>
</protein>
<dbReference type="InterPro" id="IPR024607">
    <property type="entry name" value="Sulfatase_CS"/>
</dbReference>
<keyword evidence="8" id="KW-1185">Reference proteome</keyword>
<dbReference type="RefSeq" id="WP_145266591.1">
    <property type="nucleotide sequence ID" value="NZ_CP036316.1"/>
</dbReference>
<dbReference type="Gene3D" id="3.40.720.10">
    <property type="entry name" value="Alkaline Phosphatase, subunit A"/>
    <property type="match status" value="1"/>
</dbReference>